<protein>
    <submittedName>
        <fullName evidence="1">Uncharacterized protein</fullName>
    </submittedName>
</protein>
<organism evidence="1 2">
    <name type="scientific">Larimichthys crocea</name>
    <name type="common">Large yellow croaker</name>
    <name type="synonym">Pseudosciaena crocea</name>
    <dbReference type="NCBI Taxonomy" id="215358"/>
    <lineage>
        <taxon>Eukaryota</taxon>
        <taxon>Metazoa</taxon>
        <taxon>Chordata</taxon>
        <taxon>Craniata</taxon>
        <taxon>Vertebrata</taxon>
        <taxon>Euteleostomi</taxon>
        <taxon>Actinopterygii</taxon>
        <taxon>Neopterygii</taxon>
        <taxon>Teleostei</taxon>
        <taxon>Neoteleostei</taxon>
        <taxon>Acanthomorphata</taxon>
        <taxon>Eupercaria</taxon>
        <taxon>Sciaenidae</taxon>
        <taxon>Larimichthys</taxon>
    </lineage>
</organism>
<gene>
    <name evidence="1" type="ORF">D5F01_LYC05979</name>
</gene>
<evidence type="ECO:0000313" key="2">
    <source>
        <dbReference type="Proteomes" id="UP000424527"/>
    </source>
</evidence>
<accession>A0A6G0IUY9</accession>
<comment type="caution">
    <text evidence="1">The sequence shown here is derived from an EMBL/GenBank/DDBJ whole genome shotgun (WGS) entry which is preliminary data.</text>
</comment>
<dbReference type="EMBL" id="REGW02000006">
    <property type="protein sequence ID" value="KAE8295056.1"/>
    <property type="molecule type" value="Genomic_DNA"/>
</dbReference>
<reference evidence="1 2" key="1">
    <citation type="submission" date="2019-07" db="EMBL/GenBank/DDBJ databases">
        <title>Chromosome genome assembly for large yellow croaker.</title>
        <authorList>
            <person name="Xiao S."/>
        </authorList>
    </citation>
    <scope>NUCLEOTIDE SEQUENCE [LARGE SCALE GENOMIC DNA]</scope>
    <source>
        <strain evidence="1">JMULYC20181020</strain>
        <tissue evidence="1">Muscle</tissue>
    </source>
</reference>
<sequence>MIAIKVDLELRCNYFLKNLWVRCSAGLDNATSLVFLRSELSSRKRQAGEPLRVLANDIETLARRAYAHMSPDVQNELARDQFIRAITPRELRIQTQLAHPNSLQEALELALEREIVGETTSDDSSGIPVVRTAVHESPVQAKPAWADELTELVRAASLQLRRSSNRPRRGPPVCWVCG</sequence>
<dbReference type="AlphaFoldDB" id="A0A6G0IUY9"/>
<proteinExistence type="predicted"/>
<name>A0A6G0IUY9_LARCR</name>
<keyword evidence="2" id="KW-1185">Reference proteome</keyword>
<evidence type="ECO:0000313" key="1">
    <source>
        <dbReference type="EMBL" id="KAE8295056.1"/>
    </source>
</evidence>
<dbReference type="Proteomes" id="UP000424527">
    <property type="component" value="Unassembled WGS sequence"/>
</dbReference>